<evidence type="ECO:0000256" key="2">
    <source>
        <dbReference type="SAM" id="Phobius"/>
    </source>
</evidence>
<feature type="region of interest" description="Disordered" evidence="1">
    <location>
        <begin position="1"/>
        <end position="68"/>
    </location>
</feature>
<keyword evidence="2" id="KW-0472">Membrane</keyword>
<organism evidence="3 4">
    <name type="scientific">Pseudonocardia hydrocarbonoxydans</name>
    <dbReference type="NCBI Taxonomy" id="76726"/>
    <lineage>
        <taxon>Bacteria</taxon>
        <taxon>Bacillati</taxon>
        <taxon>Actinomycetota</taxon>
        <taxon>Actinomycetes</taxon>
        <taxon>Pseudonocardiales</taxon>
        <taxon>Pseudonocardiaceae</taxon>
        <taxon>Pseudonocardia</taxon>
    </lineage>
</organism>
<gene>
    <name evidence="3" type="ORF">PHY01_05290</name>
</gene>
<evidence type="ECO:0000256" key="1">
    <source>
        <dbReference type="SAM" id="MobiDB-lite"/>
    </source>
</evidence>
<keyword evidence="2" id="KW-0812">Transmembrane</keyword>
<proteinExistence type="predicted"/>
<protein>
    <submittedName>
        <fullName evidence="3">Uncharacterized protein</fullName>
    </submittedName>
</protein>
<sequence length="234" mass="23461">MTTGPENTTSPRPASGHPAPVHAAPADARPGTAGAPVADPVRDTTAEPATPLTERQQRRAARAQQRRQFGGTKWGSAFFGWLTALGTAVLLSGIAAAVTDGYGLTTVPGGPPAGVVAAVVVAVVLFVAYFCGGYVAGRMARFDGARQGVAVWLWAVLVAIAVAVLVAVSGTPVDLTPLAALVGGVLEPAAITIGGLIALSVVLLVGLVGAVLGGLAGMRFHRRVDRATAPVPAP</sequence>
<reference evidence="3 4" key="1">
    <citation type="submission" date="2019-06" db="EMBL/GenBank/DDBJ databases">
        <title>Whole genome shotgun sequence of Pseudonocardia hydrocarbonoxydans NBRC 14498.</title>
        <authorList>
            <person name="Hosoyama A."/>
            <person name="Uohara A."/>
            <person name="Ohji S."/>
            <person name="Ichikawa N."/>
        </authorList>
    </citation>
    <scope>NUCLEOTIDE SEQUENCE [LARGE SCALE GENOMIC DNA]</scope>
    <source>
        <strain evidence="3 4">NBRC 14498</strain>
    </source>
</reference>
<accession>A0A4Y3WLK0</accession>
<dbReference type="EMBL" id="BJNG01000004">
    <property type="protein sequence ID" value="GEC18246.1"/>
    <property type="molecule type" value="Genomic_DNA"/>
</dbReference>
<feature type="transmembrane region" description="Helical" evidence="2">
    <location>
        <begin position="149"/>
        <end position="169"/>
    </location>
</feature>
<dbReference type="AlphaFoldDB" id="A0A4Y3WLK0"/>
<keyword evidence="4" id="KW-1185">Reference proteome</keyword>
<feature type="compositionally biased region" description="Polar residues" evidence="1">
    <location>
        <begin position="1"/>
        <end position="12"/>
    </location>
</feature>
<feature type="transmembrane region" description="Helical" evidence="2">
    <location>
        <begin position="115"/>
        <end position="137"/>
    </location>
</feature>
<comment type="caution">
    <text evidence="3">The sequence shown here is derived from an EMBL/GenBank/DDBJ whole genome shotgun (WGS) entry which is preliminary data.</text>
</comment>
<evidence type="ECO:0000313" key="4">
    <source>
        <dbReference type="Proteomes" id="UP000320338"/>
    </source>
</evidence>
<feature type="compositionally biased region" description="Low complexity" evidence="1">
    <location>
        <begin position="13"/>
        <end position="30"/>
    </location>
</feature>
<name>A0A4Y3WLK0_9PSEU</name>
<feature type="transmembrane region" description="Helical" evidence="2">
    <location>
        <begin position="74"/>
        <end position="95"/>
    </location>
</feature>
<evidence type="ECO:0000313" key="3">
    <source>
        <dbReference type="EMBL" id="GEC18246.1"/>
    </source>
</evidence>
<dbReference type="Proteomes" id="UP000320338">
    <property type="component" value="Unassembled WGS sequence"/>
</dbReference>
<feature type="transmembrane region" description="Helical" evidence="2">
    <location>
        <begin position="189"/>
        <end position="216"/>
    </location>
</feature>
<keyword evidence="2" id="KW-1133">Transmembrane helix</keyword>
<dbReference type="RefSeq" id="WP_218029979.1">
    <property type="nucleotide sequence ID" value="NZ_BAAARZ010000025.1"/>
</dbReference>